<dbReference type="EnsemblMetazoa" id="PPA38774.1">
    <property type="protein sequence ID" value="PPA38774.1"/>
    <property type="gene ID" value="WBGene00277143"/>
</dbReference>
<reference evidence="3" key="1">
    <citation type="journal article" date="2008" name="Nat. Genet.">
        <title>The Pristionchus pacificus genome provides a unique perspective on nematode lifestyle and parasitism.</title>
        <authorList>
            <person name="Dieterich C."/>
            <person name="Clifton S.W."/>
            <person name="Schuster L.N."/>
            <person name="Chinwalla A."/>
            <person name="Delehaunty K."/>
            <person name="Dinkelacker I."/>
            <person name="Fulton L."/>
            <person name="Fulton R."/>
            <person name="Godfrey J."/>
            <person name="Minx P."/>
            <person name="Mitreva M."/>
            <person name="Roeseler W."/>
            <person name="Tian H."/>
            <person name="Witte H."/>
            <person name="Yang S.P."/>
            <person name="Wilson R.K."/>
            <person name="Sommer R.J."/>
        </authorList>
    </citation>
    <scope>NUCLEOTIDE SEQUENCE [LARGE SCALE GENOMIC DNA]</scope>
    <source>
        <strain evidence="3">PS312</strain>
    </source>
</reference>
<reference evidence="2" key="2">
    <citation type="submission" date="2022-06" db="UniProtKB">
        <authorList>
            <consortium name="EnsemblMetazoa"/>
        </authorList>
    </citation>
    <scope>IDENTIFICATION</scope>
    <source>
        <strain evidence="2">PS312</strain>
    </source>
</reference>
<sequence>GVPDSERAEMDELVKKEQMAQEKRRKSREEKMKMGVKCSPCHGESNDRPIIRLAVTRANTSPKESAFLDMSVTVTNTGKVQTSLYNKTDDYSFSVVRYPHYESNIPISMGLNTLHGEIIRIFRNCSLFEHFLERTRQVAHYFLQIQYPKEIVYSRLYSTLNRTPAISLKYAVCNNDICMLVRYPHYESNIPISMGLNTLHGEIIRIFRNCSLFEFFLSLPFPSLSSLLPSRNYSDRRLV</sequence>
<keyword evidence="3" id="KW-1185">Reference proteome</keyword>
<dbReference type="PANTHER" id="PTHR21301:SF10">
    <property type="entry name" value="REVERSE TRANSCRIPTASE DOMAIN-CONTAINING PROTEIN"/>
    <property type="match status" value="1"/>
</dbReference>
<protein>
    <submittedName>
        <fullName evidence="2">Uncharacterized protein</fullName>
    </submittedName>
</protein>
<organism evidence="2 3">
    <name type="scientific">Pristionchus pacificus</name>
    <name type="common">Parasitic nematode worm</name>
    <dbReference type="NCBI Taxonomy" id="54126"/>
    <lineage>
        <taxon>Eukaryota</taxon>
        <taxon>Metazoa</taxon>
        <taxon>Ecdysozoa</taxon>
        <taxon>Nematoda</taxon>
        <taxon>Chromadorea</taxon>
        <taxon>Rhabditida</taxon>
        <taxon>Rhabditina</taxon>
        <taxon>Diplogasteromorpha</taxon>
        <taxon>Diplogasteroidea</taxon>
        <taxon>Neodiplogasteridae</taxon>
        <taxon>Pristionchus</taxon>
    </lineage>
</organism>
<accession>A0A2A6CBH8</accession>
<evidence type="ECO:0000256" key="1">
    <source>
        <dbReference type="SAM" id="MobiDB-lite"/>
    </source>
</evidence>
<evidence type="ECO:0000313" key="2">
    <source>
        <dbReference type="EnsemblMetazoa" id="PPA38774.1"/>
    </source>
</evidence>
<dbReference type="Proteomes" id="UP000005239">
    <property type="component" value="Unassembled WGS sequence"/>
</dbReference>
<feature type="region of interest" description="Disordered" evidence="1">
    <location>
        <begin position="1"/>
        <end position="41"/>
    </location>
</feature>
<feature type="compositionally biased region" description="Basic and acidic residues" evidence="1">
    <location>
        <begin position="1"/>
        <end position="33"/>
    </location>
</feature>
<accession>A0A8R1URL2</accession>
<gene>
    <name evidence="2" type="primary">WBGene00277143</name>
</gene>
<evidence type="ECO:0000313" key="3">
    <source>
        <dbReference type="Proteomes" id="UP000005239"/>
    </source>
</evidence>
<dbReference type="PANTHER" id="PTHR21301">
    <property type="entry name" value="REVERSE TRANSCRIPTASE"/>
    <property type="match status" value="1"/>
</dbReference>
<dbReference type="AlphaFoldDB" id="A0A2A6CBH8"/>
<proteinExistence type="predicted"/>
<name>A0A2A6CBH8_PRIPA</name>